<dbReference type="FunFam" id="1.10.268.10:FF:000001">
    <property type="entry name" value="DNA gyrase subunit A"/>
    <property type="match status" value="1"/>
</dbReference>
<evidence type="ECO:0000256" key="3">
    <source>
        <dbReference type="ARBA" id="ARBA00022741"/>
    </source>
</evidence>
<evidence type="ECO:0000256" key="11">
    <source>
        <dbReference type="SAM" id="Coils"/>
    </source>
</evidence>
<dbReference type="AlphaFoldDB" id="A0A9D5YZ75"/>
<evidence type="ECO:0000256" key="9">
    <source>
        <dbReference type="HAMAP-Rule" id="MF_01897"/>
    </source>
</evidence>
<comment type="subunit">
    <text evidence="8">Heterotetramer composed of ParC and ParE.</text>
</comment>
<dbReference type="Gene3D" id="3.90.199.10">
    <property type="entry name" value="Topoisomerase II, domain 5"/>
    <property type="match status" value="1"/>
</dbReference>
<evidence type="ECO:0000256" key="5">
    <source>
        <dbReference type="ARBA" id="ARBA00023029"/>
    </source>
</evidence>
<dbReference type="HAMAP" id="MF_01897">
    <property type="entry name" value="GyrA"/>
    <property type="match status" value="1"/>
</dbReference>
<feature type="region of interest" description="Disordered" evidence="12">
    <location>
        <begin position="1"/>
        <end position="23"/>
    </location>
</feature>
<protein>
    <recommendedName>
        <fullName evidence="9">DNA gyrase subunit A</fullName>
        <ecNumber evidence="9">5.6.2.2</ecNumber>
    </recommendedName>
</protein>
<evidence type="ECO:0000313" key="14">
    <source>
        <dbReference type="EMBL" id="MBE7700211.1"/>
    </source>
</evidence>
<keyword evidence="7 9" id="KW-0413">Isomerase</keyword>
<dbReference type="CDD" id="cd00187">
    <property type="entry name" value="TOP4c"/>
    <property type="match status" value="1"/>
</dbReference>
<evidence type="ECO:0000256" key="8">
    <source>
        <dbReference type="ARBA" id="ARBA00063644"/>
    </source>
</evidence>
<keyword evidence="11" id="KW-0175">Coiled coil</keyword>
<sequence length="894" mass="98884">MTDETPEQDENQGTLPGDGTEAALGADGTVAVHHGRIAQVDLQLEMQRSYLDYAMSVIVGRALPDVRDGLKPVHRRVLYAMHDGGYRPDRAFSKCSRVVGDVMGKFHPHGDTSIYDALVRLVQDWSLRYPLAAGQGNFGSPGNDPAAAPRYTECRMAPLATEMVRDIDKETVDFQDNYDGRTQEPVVLPSRFPNLLVNGSAGIAVGMATNIPPHNLREVADGVKWHLEHPEASKEELLEVLLTKIKGPDFPTGATILGHKGIEEAYRTGRGSITMRAVVNVEEIQNRICLVITELPYQVNPDNLALRIADLVKDGKVQGIADIRDETSGRTGQRLVVVLKRDAVAKVVLNNLYKHTSLQENFGANMLALVDGVPRTLSIDAFVRHWTTHQMDVVMRRARFDLRAKEERAHIVRGYLKALDALDAVIALIRGSATVEDAREGLMALLEVDEVQARAILTLQLRALAAMERQKLIDEYAELEAAIKDLNDILARPERQRQIVGEELEEIVARYGDERRTTILPYDGEVSMEDLIAEEEVVVTITRGGYAKRTRSDNYRQQKRGGKGVRGAQLREDDIVDHFFVTTTHHWLLFFTNLGRVYRAKAYELPEGGRDAKGQHVANLLAFQPGEKIAQVLDMRDYDAAEYLVLATRRGLVKKTRLSEYNSPRSGGLIAINLREDEEGNTDELVSARLVDATDDLILVSRKGQSIRFTADDEAMRPLGRSTSGVTGMKFRDEDDLLAMDVVRDDAYLFTVTEGGIAKRTQLTEDNYRVQGRAGFGIKVANLPERNGDLVGALVVDDDDEVLVIMERGKIVRSSVDEVKPTGRTSQGVIFAKPDKNDKIIAVARNVERRLGEDRDTVDEDASEQGQSEVASPASTTGQEASSEAAPGATEDGR</sequence>
<reference evidence="14 15" key="1">
    <citation type="submission" date="2020-08" db="EMBL/GenBank/DDBJ databases">
        <title>A Genomic Blueprint of the Chicken Gut Microbiome.</title>
        <authorList>
            <person name="Gilroy R."/>
            <person name="Ravi A."/>
            <person name="Getino M."/>
            <person name="Pursley I."/>
            <person name="Horton D.L."/>
            <person name="Alikhan N.-F."/>
            <person name="Baker D."/>
            <person name="Gharbi K."/>
            <person name="Hall N."/>
            <person name="Watson M."/>
            <person name="Adriaenssens E.M."/>
            <person name="Foster-Nyarko E."/>
            <person name="Jarju S."/>
            <person name="Secka A."/>
            <person name="Antonio M."/>
            <person name="Oren A."/>
            <person name="Chaudhuri R."/>
            <person name="La Ragione R.M."/>
            <person name="Hildebrand F."/>
            <person name="Pallen M.J."/>
        </authorList>
    </citation>
    <scope>NUCLEOTIDE SEQUENCE [LARGE SCALE GENOMIC DNA]</scope>
    <source>
        <strain evidence="14 15">Sa1BUA8</strain>
    </source>
</reference>
<dbReference type="InterPro" id="IPR050220">
    <property type="entry name" value="Type_II_DNA_Topoisomerases"/>
</dbReference>
<accession>A0A9D5YZ75</accession>
<dbReference type="EC" id="5.6.2.2" evidence="9"/>
<feature type="domain" description="Topo IIA-type catalytic" evidence="13">
    <location>
        <begin position="63"/>
        <end position="531"/>
    </location>
</feature>
<dbReference type="GO" id="GO:0005524">
    <property type="term" value="F:ATP binding"/>
    <property type="evidence" value="ECO:0007669"/>
    <property type="project" value="UniProtKB-UniRule"/>
</dbReference>
<dbReference type="SUPFAM" id="SSF56719">
    <property type="entry name" value="Type II DNA topoisomerase"/>
    <property type="match status" value="1"/>
</dbReference>
<keyword evidence="6 9" id="KW-0238">DNA-binding</keyword>
<evidence type="ECO:0000313" key="15">
    <source>
        <dbReference type="Proteomes" id="UP000822993"/>
    </source>
</evidence>
<feature type="coiled-coil region" evidence="11">
    <location>
        <begin position="462"/>
        <end position="496"/>
    </location>
</feature>
<proteinExistence type="inferred from homology"/>
<keyword evidence="15" id="KW-1185">Reference proteome</keyword>
<dbReference type="EMBL" id="JACSPN010000007">
    <property type="protein sequence ID" value="MBE7700211.1"/>
    <property type="molecule type" value="Genomic_DNA"/>
</dbReference>
<dbReference type="PROSITE" id="PS52040">
    <property type="entry name" value="TOPO_IIA"/>
    <property type="match status" value="1"/>
</dbReference>
<dbReference type="SUPFAM" id="SSF101904">
    <property type="entry name" value="GyrA/ParC C-terminal domain-like"/>
    <property type="match status" value="1"/>
</dbReference>
<comment type="caution">
    <text evidence="14">The sequence shown here is derived from an EMBL/GenBank/DDBJ whole genome shotgun (WGS) entry which is preliminary data.</text>
</comment>
<comment type="subunit">
    <text evidence="9">Heterotetramer, composed of two GyrA and two GyrB chains. In the heterotetramer, GyrA contains the active site tyrosine that forms a transient covalent intermediate with DNA, while GyrB binds cofactors and catalyzes ATP hydrolysis.</text>
</comment>
<dbReference type="GO" id="GO:0005694">
    <property type="term" value="C:chromosome"/>
    <property type="evidence" value="ECO:0007669"/>
    <property type="project" value="InterPro"/>
</dbReference>
<dbReference type="NCBIfam" id="NF004044">
    <property type="entry name" value="PRK05561.1"/>
    <property type="match status" value="1"/>
</dbReference>
<dbReference type="PANTHER" id="PTHR43493">
    <property type="entry name" value="DNA GYRASE/TOPOISOMERASE SUBUNIT A"/>
    <property type="match status" value="1"/>
</dbReference>
<dbReference type="Gene3D" id="3.30.1360.40">
    <property type="match status" value="1"/>
</dbReference>
<comment type="catalytic activity">
    <reaction evidence="1 9 10">
        <text>ATP-dependent breakage, passage and rejoining of double-stranded DNA.</text>
        <dbReference type="EC" id="5.6.2.2"/>
    </reaction>
</comment>
<evidence type="ECO:0000256" key="12">
    <source>
        <dbReference type="SAM" id="MobiDB-lite"/>
    </source>
</evidence>
<dbReference type="FunFam" id="3.90.199.10:FF:000001">
    <property type="entry name" value="DNA gyrase subunit A"/>
    <property type="match status" value="1"/>
</dbReference>
<dbReference type="NCBIfam" id="TIGR01063">
    <property type="entry name" value="gyrA"/>
    <property type="match status" value="1"/>
</dbReference>
<evidence type="ECO:0000256" key="7">
    <source>
        <dbReference type="ARBA" id="ARBA00023235"/>
    </source>
</evidence>
<dbReference type="GO" id="GO:0003677">
    <property type="term" value="F:DNA binding"/>
    <property type="evidence" value="ECO:0007669"/>
    <property type="project" value="UniProtKB-UniRule"/>
</dbReference>
<dbReference type="NCBIfam" id="NF004043">
    <property type="entry name" value="PRK05560.1"/>
    <property type="match status" value="1"/>
</dbReference>
<keyword evidence="4 9" id="KW-0067">ATP-binding</keyword>
<dbReference type="Pfam" id="PF00521">
    <property type="entry name" value="DNA_topoisoIV"/>
    <property type="match status" value="1"/>
</dbReference>
<keyword evidence="9" id="KW-0963">Cytoplasm</keyword>
<dbReference type="InterPro" id="IPR006691">
    <property type="entry name" value="GyrA/parC_rep"/>
</dbReference>
<feature type="compositionally biased region" description="Polar residues" evidence="12">
    <location>
        <begin position="864"/>
        <end position="882"/>
    </location>
</feature>
<keyword evidence="5 9" id="KW-0799">Topoisomerase</keyword>
<dbReference type="FunFam" id="3.30.1360.40:FF:000002">
    <property type="entry name" value="DNA gyrase subunit A"/>
    <property type="match status" value="1"/>
</dbReference>
<evidence type="ECO:0000256" key="1">
    <source>
        <dbReference type="ARBA" id="ARBA00000185"/>
    </source>
</evidence>
<dbReference type="GO" id="GO:0009330">
    <property type="term" value="C:DNA topoisomerase type II (double strand cut, ATP-hydrolyzing) complex"/>
    <property type="evidence" value="ECO:0007669"/>
    <property type="project" value="TreeGrafter"/>
</dbReference>
<feature type="short sequence motif" description="GyrA-box" evidence="9">
    <location>
        <begin position="558"/>
        <end position="564"/>
    </location>
</feature>
<dbReference type="InterPro" id="IPR013757">
    <property type="entry name" value="Topo_IIA_A_a_sf"/>
</dbReference>
<dbReference type="Gene3D" id="2.120.10.90">
    <property type="entry name" value="DNA gyrase/topoisomerase IV, subunit A, C-terminal"/>
    <property type="match status" value="1"/>
</dbReference>
<comment type="subcellular location">
    <subcellularLocation>
        <location evidence="9">Cytoplasm</location>
    </subcellularLocation>
</comment>
<evidence type="ECO:0000256" key="10">
    <source>
        <dbReference type="PROSITE-ProRule" id="PRU01384"/>
    </source>
</evidence>
<evidence type="ECO:0000259" key="13">
    <source>
        <dbReference type="PROSITE" id="PS52040"/>
    </source>
</evidence>
<dbReference type="GO" id="GO:0005737">
    <property type="term" value="C:cytoplasm"/>
    <property type="evidence" value="ECO:0007669"/>
    <property type="project" value="UniProtKB-SubCell"/>
</dbReference>
<dbReference type="InterPro" id="IPR013760">
    <property type="entry name" value="Topo_IIA-like_dom_sf"/>
</dbReference>
<dbReference type="InterPro" id="IPR005743">
    <property type="entry name" value="GyrA"/>
</dbReference>
<dbReference type="GO" id="GO:0034335">
    <property type="term" value="F:DNA negative supercoiling activity"/>
    <property type="evidence" value="ECO:0007669"/>
    <property type="project" value="UniProtKB-ARBA"/>
</dbReference>
<name>A0A9D5YZ75_9CELL</name>
<dbReference type="GO" id="GO:0006265">
    <property type="term" value="P:DNA topological change"/>
    <property type="evidence" value="ECO:0007669"/>
    <property type="project" value="UniProtKB-UniRule"/>
</dbReference>
<dbReference type="Gene3D" id="1.10.268.10">
    <property type="entry name" value="Topoisomerase, domain 3"/>
    <property type="match status" value="1"/>
</dbReference>
<comment type="function">
    <text evidence="9">A type II topoisomerase that negatively supercoils closed circular double-stranded (ds) DNA in an ATP-dependent manner to modulate DNA topology and maintain chromosomes in an underwound state. Negative supercoiling favors strand separation, and DNA replication, transcription, recombination and repair, all of which involve strand separation. Also able to catalyze the interconversion of other topological isomers of dsDNA rings, including catenanes and knotted rings. Type II topoisomerases break and join 2 DNA strands simultaneously in an ATP-dependent manner.</text>
</comment>
<feature type="compositionally biased region" description="Acidic residues" evidence="12">
    <location>
        <begin position="1"/>
        <end position="10"/>
    </location>
</feature>
<dbReference type="Proteomes" id="UP000822993">
    <property type="component" value="Unassembled WGS sequence"/>
</dbReference>
<keyword evidence="3 9" id="KW-0547">Nucleotide-binding</keyword>
<gene>
    <name evidence="9 14" type="primary">gyrA</name>
    <name evidence="14" type="ORF">H9623_07815</name>
</gene>
<dbReference type="FunFam" id="2.120.10.90:FF:000005">
    <property type="entry name" value="DNA topoisomerase 4 subunit A"/>
    <property type="match status" value="1"/>
</dbReference>
<dbReference type="PANTHER" id="PTHR43493:SF5">
    <property type="entry name" value="DNA GYRASE SUBUNIT A, CHLOROPLASTIC_MITOCHONDRIAL"/>
    <property type="match status" value="1"/>
</dbReference>
<evidence type="ECO:0000256" key="6">
    <source>
        <dbReference type="ARBA" id="ARBA00023125"/>
    </source>
</evidence>
<evidence type="ECO:0000256" key="2">
    <source>
        <dbReference type="ARBA" id="ARBA00008263"/>
    </source>
</evidence>
<dbReference type="InterPro" id="IPR013758">
    <property type="entry name" value="Topo_IIA_A/C_ab"/>
</dbReference>
<feature type="active site" description="O-(5'-phospho-DNA)-tyrosine intermediate" evidence="9 10">
    <location>
        <position position="151"/>
    </location>
</feature>
<comment type="similarity">
    <text evidence="2 9">Belongs to the type II topoisomerase GyrA/ParC subunit family.</text>
</comment>
<organism evidence="14 15">
    <name type="scientific">Oerskovia douganii</name>
    <dbReference type="NCBI Taxonomy" id="2762210"/>
    <lineage>
        <taxon>Bacteria</taxon>
        <taxon>Bacillati</taxon>
        <taxon>Actinomycetota</taxon>
        <taxon>Actinomycetes</taxon>
        <taxon>Micrococcales</taxon>
        <taxon>Cellulomonadaceae</taxon>
        <taxon>Oerskovia</taxon>
    </lineage>
</organism>
<dbReference type="SMART" id="SM00434">
    <property type="entry name" value="TOP4c"/>
    <property type="match status" value="1"/>
</dbReference>
<dbReference type="Pfam" id="PF03989">
    <property type="entry name" value="DNA_gyraseA_C"/>
    <property type="match status" value="6"/>
</dbReference>
<dbReference type="InterPro" id="IPR002205">
    <property type="entry name" value="Topo_IIA_dom_A"/>
</dbReference>
<feature type="region of interest" description="Disordered" evidence="12">
    <location>
        <begin position="850"/>
        <end position="894"/>
    </location>
</feature>
<dbReference type="RefSeq" id="WP_193719488.1">
    <property type="nucleotide sequence ID" value="NZ_JACSPN010000007.1"/>
</dbReference>
<dbReference type="InterPro" id="IPR035516">
    <property type="entry name" value="Gyrase/topoIV_suA_C"/>
</dbReference>
<evidence type="ECO:0000256" key="4">
    <source>
        <dbReference type="ARBA" id="ARBA00022840"/>
    </source>
</evidence>
<comment type="miscellaneous">
    <text evidence="9">Few gyrases are as efficient as E.coli at forming negative supercoils. Not all organisms have 2 type II topoisomerases; in organisms with a single type II topoisomerase this enzyme also has to decatenate newly replicated chromosomes.</text>
</comment>
<dbReference type="GO" id="GO:0006261">
    <property type="term" value="P:DNA-templated DNA replication"/>
    <property type="evidence" value="ECO:0007669"/>
    <property type="project" value="UniProtKB-UniRule"/>
</dbReference>